<dbReference type="Proteomes" id="UP000823637">
    <property type="component" value="Unassembled WGS sequence"/>
</dbReference>
<protein>
    <submittedName>
        <fullName evidence="4">Acyltransferase</fullName>
    </submittedName>
</protein>
<evidence type="ECO:0000256" key="2">
    <source>
        <dbReference type="ARBA" id="ARBA00022737"/>
    </source>
</evidence>
<keyword evidence="2" id="KW-0677">Repeat</keyword>
<evidence type="ECO:0000313" key="4">
    <source>
        <dbReference type="EMBL" id="MBO8447141.1"/>
    </source>
</evidence>
<dbReference type="Gene3D" id="2.160.10.10">
    <property type="entry name" value="Hexapeptide repeat proteins"/>
    <property type="match status" value="1"/>
</dbReference>
<dbReference type="InterPro" id="IPR051159">
    <property type="entry name" value="Hexapeptide_acetyltransf"/>
</dbReference>
<reference evidence="4" key="2">
    <citation type="journal article" date="2021" name="PeerJ">
        <title>Extensive microbial diversity within the chicken gut microbiome revealed by metagenomics and culture.</title>
        <authorList>
            <person name="Gilroy R."/>
            <person name="Ravi A."/>
            <person name="Getino M."/>
            <person name="Pursley I."/>
            <person name="Horton D.L."/>
            <person name="Alikhan N.F."/>
            <person name="Baker D."/>
            <person name="Gharbi K."/>
            <person name="Hall N."/>
            <person name="Watson M."/>
            <person name="Adriaenssens E.M."/>
            <person name="Foster-Nyarko E."/>
            <person name="Jarju S."/>
            <person name="Secka A."/>
            <person name="Antonio M."/>
            <person name="Oren A."/>
            <person name="Chaudhuri R.R."/>
            <person name="La Ragione R."/>
            <person name="Hildebrand F."/>
            <person name="Pallen M.J."/>
        </authorList>
    </citation>
    <scope>NUCLEOTIDE SEQUENCE</scope>
    <source>
        <strain evidence="4">D3-1215</strain>
    </source>
</reference>
<evidence type="ECO:0000256" key="3">
    <source>
        <dbReference type="ARBA" id="ARBA00023315"/>
    </source>
</evidence>
<dbReference type="AlphaFoldDB" id="A0A9D9EFF4"/>
<reference evidence="4" key="1">
    <citation type="submission" date="2020-10" db="EMBL/GenBank/DDBJ databases">
        <authorList>
            <person name="Gilroy R."/>
        </authorList>
    </citation>
    <scope>NUCLEOTIDE SEQUENCE</scope>
    <source>
        <strain evidence="4">D3-1215</strain>
    </source>
</reference>
<organism evidence="4 5">
    <name type="scientific">Candidatus Enterocola intestinipullorum</name>
    <dbReference type="NCBI Taxonomy" id="2840783"/>
    <lineage>
        <taxon>Bacteria</taxon>
        <taxon>Pseudomonadati</taxon>
        <taxon>Bacteroidota</taxon>
        <taxon>Bacteroidia</taxon>
        <taxon>Bacteroidales</taxon>
        <taxon>Candidatus Enterocola</taxon>
    </lineage>
</organism>
<sequence length="219" mass="24144">MITNKLIRKINLYKKIDLRKTIYYRIRLKLSRNASFHIYPCSIISIAKTASVEISNGLFKVNATWMSSRNRRLISELVLSKDSLLQINGDFALYQGASIFLGPNAVMKVKGGSFINTNTVINCFKYIEIGQGSVISDDVRIQDSDNHFVVENGVKKENSKAIIIGNHVWIGKNVLILKGVHIGDGAIVAAGSVVVKDVPSACLVAGNPARIIKTSVKWQ</sequence>
<proteinExistence type="predicted"/>
<evidence type="ECO:0000256" key="1">
    <source>
        <dbReference type="ARBA" id="ARBA00022679"/>
    </source>
</evidence>
<dbReference type="InterPro" id="IPR011004">
    <property type="entry name" value="Trimer_LpxA-like_sf"/>
</dbReference>
<dbReference type="CDD" id="cd04647">
    <property type="entry name" value="LbH_MAT_like"/>
    <property type="match status" value="1"/>
</dbReference>
<dbReference type="PANTHER" id="PTHR23416:SF78">
    <property type="entry name" value="LIPOPOLYSACCHARIDE BIOSYNTHESIS O-ACETYL TRANSFERASE WBBJ-RELATED"/>
    <property type="match status" value="1"/>
</dbReference>
<dbReference type="SUPFAM" id="SSF51161">
    <property type="entry name" value="Trimeric LpxA-like enzymes"/>
    <property type="match status" value="1"/>
</dbReference>
<keyword evidence="1" id="KW-0808">Transferase</keyword>
<evidence type="ECO:0000313" key="5">
    <source>
        <dbReference type="Proteomes" id="UP000823637"/>
    </source>
</evidence>
<dbReference type="EMBL" id="JADIMR010000080">
    <property type="protein sequence ID" value="MBO8447141.1"/>
    <property type="molecule type" value="Genomic_DNA"/>
</dbReference>
<comment type="caution">
    <text evidence="4">The sequence shown here is derived from an EMBL/GenBank/DDBJ whole genome shotgun (WGS) entry which is preliminary data.</text>
</comment>
<dbReference type="InterPro" id="IPR018357">
    <property type="entry name" value="Hexapep_transf_CS"/>
</dbReference>
<name>A0A9D9EFF4_9BACT</name>
<dbReference type="Pfam" id="PF00132">
    <property type="entry name" value="Hexapep"/>
    <property type="match status" value="1"/>
</dbReference>
<keyword evidence="3 4" id="KW-0012">Acyltransferase</keyword>
<dbReference type="GO" id="GO:0016746">
    <property type="term" value="F:acyltransferase activity"/>
    <property type="evidence" value="ECO:0007669"/>
    <property type="project" value="UniProtKB-KW"/>
</dbReference>
<dbReference type="PROSITE" id="PS00101">
    <property type="entry name" value="HEXAPEP_TRANSFERASES"/>
    <property type="match status" value="1"/>
</dbReference>
<dbReference type="PANTHER" id="PTHR23416">
    <property type="entry name" value="SIALIC ACID SYNTHASE-RELATED"/>
    <property type="match status" value="1"/>
</dbReference>
<dbReference type="InterPro" id="IPR001451">
    <property type="entry name" value="Hexapep"/>
</dbReference>
<accession>A0A9D9EFF4</accession>
<gene>
    <name evidence="4" type="ORF">IAC32_05295</name>
</gene>